<protein>
    <submittedName>
        <fullName evidence="1">Uncharacterized protein</fullName>
    </submittedName>
</protein>
<dbReference type="EMBL" id="JANRMS010001730">
    <property type="protein sequence ID" value="KAJ3526441.1"/>
    <property type="molecule type" value="Genomic_DNA"/>
</dbReference>
<accession>A0ACC1RV77</accession>
<gene>
    <name evidence="1" type="ORF">NM208_g11190</name>
</gene>
<evidence type="ECO:0000313" key="1">
    <source>
        <dbReference type="EMBL" id="KAJ3526441.1"/>
    </source>
</evidence>
<dbReference type="Proteomes" id="UP001148629">
    <property type="component" value="Unassembled WGS sequence"/>
</dbReference>
<reference evidence="1" key="1">
    <citation type="submission" date="2022-08" db="EMBL/GenBank/DDBJ databases">
        <title>Genome Sequence of Fusarium decemcellulare.</title>
        <authorList>
            <person name="Buettner E."/>
        </authorList>
    </citation>
    <scope>NUCLEOTIDE SEQUENCE</scope>
    <source>
        <strain evidence="1">Babe19</strain>
    </source>
</reference>
<evidence type="ECO:0000313" key="2">
    <source>
        <dbReference type="Proteomes" id="UP001148629"/>
    </source>
</evidence>
<organism evidence="1 2">
    <name type="scientific">Fusarium decemcellulare</name>
    <dbReference type="NCBI Taxonomy" id="57161"/>
    <lineage>
        <taxon>Eukaryota</taxon>
        <taxon>Fungi</taxon>
        <taxon>Dikarya</taxon>
        <taxon>Ascomycota</taxon>
        <taxon>Pezizomycotina</taxon>
        <taxon>Sordariomycetes</taxon>
        <taxon>Hypocreomycetidae</taxon>
        <taxon>Hypocreales</taxon>
        <taxon>Nectriaceae</taxon>
        <taxon>Fusarium</taxon>
        <taxon>Fusarium decemcellulare species complex</taxon>
    </lineage>
</organism>
<keyword evidence="2" id="KW-1185">Reference proteome</keyword>
<sequence>MAAQRSPSRSSRASSNRETHIGPISPRRDTAGFKGRSRASPNLIGQSQTWTLPIGSEYDTWGSVEAFSELIQNWRDNILKAFNLSEKQFEASRKDRNRGAGHYEIIYKALKANSEPEICLGYIRFESQDGRGTVEITSRQSSLKLNPPTVHGSPSNRQMSGVHGDGVTAAFRILQQDGRCHSVTGISKGFNWAFNLNTQDELVVRRRGMTPDYVHNLRVKIYKAVNTTLTPFATDPMSDLSLFVGGPVKERVTGSDSQPARELVTLQEFESWCEIVPLLCASEYGEKVSTRWGDLLLRPKFRGNLYLEGILLRRPTQSRSASITENPLRYGYNFLKEAVRGNEVNPLSSCEEEGLAILSIWDWVLRRQPTYVAKLSEMLNSPESWADVFMASELMPKETAVRLRDYLFSDTSRWCYSAKEKRENPRIQNIIEGFGLEGFQLQDSYWSILDKYDMVRSVWNEQYRRIQAAGPTEVHLSDDDFAIHVQKALKGCLRAWPHTDNISVDFVAACPLSFQSLYVSSNNVHMVKVHDRWSKQESAATELGLMSRIGKWDIVFHTVTLLLNDILSQVPHTQFAGVDGQLDRERGITLATHRLLEYTRDSATVDIQDLPLPSLNSLNVKWRGLNMPLPSSDDADRNGAVRIQLHMTSTCKKFASFEELSAHLLAMVVKDAYCCSSLNSNMTCRVSDVKTSSSDAWHSFDGLELGVEYFAIIYKPSDPCSIPVVTRPCRCEAVSPSQSVRKSMSTPSTQSTPISLPSEVNREEPLVFVPEQGIYERAQMESLTSSIDILALRDWYGDPSAPRGGRVIVGVAKSDGEDASSRKRRRT</sequence>
<comment type="caution">
    <text evidence="1">The sequence shown here is derived from an EMBL/GenBank/DDBJ whole genome shotgun (WGS) entry which is preliminary data.</text>
</comment>
<proteinExistence type="predicted"/>
<name>A0ACC1RV77_9HYPO</name>